<dbReference type="PANTHER" id="PTHR40266">
    <property type="entry name" value="TOXIN HIGB-1"/>
    <property type="match status" value="1"/>
</dbReference>
<dbReference type="PANTHER" id="PTHR40266:SF2">
    <property type="entry name" value="TOXIN HIGB-1"/>
    <property type="match status" value="1"/>
</dbReference>
<comment type="caution">
    <text evidence="1">The sequence shown here is derived from an EMBL/GenBank/DDBJ whole genome shotgun (WGS) entry which is preliminary data.</text>
</comment>
<sequence>MIVGFRGKFAQAILSERRAPKGFPPDLLSVARRKLVQLNNAAALLDLAAPPGNRLEPLKGDLRGRHSIRINDQWRVVFRWTPAGPDEVDIVDYH</sequence>
<dbReference type="AlphaFoldDB" id="A0A0D7E483"/>
<organism evidence="1 2">
    <name type="scientific">Rhodopseudomonas palustris</name>
    <dbReference type="NCBI Taxonomy" id="1076"/>
    <lineage>
        <taxon>Bacteria</taxon>
        <taxon>Pseudomonadati</taxon>
        <taxon>Pseudomonadota</taxon>
        <taxon>Alphaproteobacteria</taxon>
        <taxon>Hyphomicrobiales</taxon>
        <taxon>Nitrobacteraceae</taxon>
        <taxon>Rhodopseudomonas</taxon>
    </lineage>
</organism>
<dbReference type="Gene3D" id="3.30.2310.20">
    <property type="entry name" value="RelE-like"/>
    <property type="match status" value="1"/>
</dbReference>
<evidence type="ECO:0000313" key="1">
    <source>
        <dbReference type="EMBL" id="KIZ35331.1"/>
    </source>
</evidence>
<dbReference type="InterPro" id="IPR035093">
    <property type="entry name" value="RelE/ParE_toxin_dom_sf"/>
</dbReference>
<protein>
    <submittedName>
        <fullName evidence="1">Killer protein</fullName>
    </submittedName>
</protein>
<dbReference type="RefSeq" id="WP_044417287.1">
    <property type="nucleotide sequence ID" value="NZ_JXXE01000630.1"/>
</dbReference>
<name>A0A0D7E483_RHOPL</name>
<gene>
    <name evidence="1" type="ORF">OO17_25835</name>
</gene>
<reference evidence="1 2" key="1">
    <citation type="submission" date="2014-11" db="EMBL/GenBank/DDBJ databases">
        <title>Genomics and ecophysiology of heterotrophic nitrogen fixing bacteria isolated from estuarine surface water.</title>
        <authorList>
            <person name="Bentzon-Tilia M."/>
            <person name="Severin I."/>
            <person name="Hansen L.H."/>
            <person name="Riemann L."/>
        </authorList>
    </citation>
    <scope>NUCLEOTIDE SEQUENCE [LARGE SCALE GENOMIC DNA]</scope>
    <source>
        <strain evidence="1 2">BAL398</strain>
    </source>
</reference>
<accession>A0A0D7E483</accession>
<dbReference type="EMBL" id="JXXE01000630">
    <property type="protein sequence ID" value="KIZ35331.1"/>
    <property type="molecule type" value="Genomic_DNA"/>
</dbReference>
<evidence type="ECO:0000313" key="2">
    <source>
        <dbReference type="Proteomes" id="UP000032515"/>
    </source>
</evidence>
<dbReference type="Pfam" id="PF05015">
    <property type="entry name" value="HigB-like_toxin"/>
    <property type="match status" value="1"/>
</dbReference>
<dbReference type="InterPro" id="IPR007711">
    <property type="entry name" value="HigB-1"/>
</dbReference>
<dbReference type="SUPFAM" id="SSF143011">
    <property type="entry name" value="RelE-like"/>
    <property type="match status" value="1"/>
</dbReference>
<dbReference type="PATRIC" id="fig|1076.23.peg.1609"/>
<dbReference type="Proteomes" id="UP000032515">
    <property type="component" value="Unassembled WGS sequence"/>
</dbReference>
<proteinExistence type="predicted"/>
<dbReference type="OrthoDB" id="9801102at2"/>